<dbReference type="AlphaFoldDB" id="A0A4S4A4L9"/>
<reference evidence="2 3" key="1">
    <citation type="submission" date="2019-04" db="EMBL/GenBank/DDBJ databases">
        <title>Flavobacterium sp. nov. isolated from construction timber.</title>
        <authorList>
            <person name="Lin S.-Y."/>
            <person name="Chang C.-T."/>
            <person name="Young C.-C."/>
        </authorList>
    </citation>
    <scope>NUCLEOTIDE SEQUENCE [LARGE SCALE GENOMIC DNA]</scope>
    <source>
        <strain evidence="2 3">CC-CTC003</strain>
    </source>
</reference>
<evidence type="ECO:0000256" key="1">
    <source>
        <dbReference type="SAM" id="Phobius"/>
    </source>
</evidence>
<name>A0A4S4A4L9_9FLAO</name>
<feature type="transmembrane region" description="Helical" evidence="1">
    <location>
        <begin position="65"/>
        <end position="86"/>
    </location>
</feature>
<sequence length="217" mass="26290">MRLVYAIALTSIFIGFIPLVLFLIRKRQRQLPPQAIYIGPFVWLTFLASAYELIGTLIFKLNSDIWFRAYLLPEFFVLFYFFWKVFEKRYRPLFYFFGTVFLLAFIGLLFVWNDWSHLKGDSYLSLIEAIFVYTFVILWFKDVFHNLSEQYLWNFPLFYFISGFIFYFSGTLFLFLMGDIIDQTPTLVFEDYWVFNLILMIIKNIFLMVGIWRTQKK</sequence>
<dbReference type="EMBL" id="SSNZ01000001">
    <property type="protein sequence ID" value="THF53430.1"/>
    <property type="molecule type" value="Genomic_DNA"/>
</dbReference>
<keyword evidence="1" id="KW-1133">Transmembrane helix</keyword>
<dbReference type="Proteomes" id="UP000307507">
    <property type="component" value="Unassembled WGS sequence"/>
</dbReference>
<evidence type="ECO:0000313" key="3">
    <source>
        <dbReference type="Proteomes" id="UP000307507"/>
    </source>
</evidence>
<feature type="transmembrane region" description="Helical" evidence="1">
    <location>
        <begin position="123"/>
        <end position="140"/>
    </location>
</feature>
<feature type="transmembrane region" description="Helical" evidence="1">
    <location>
        <begin position="6"/>
        <end position="24"/>
    </location>
</feature>
<protein>
    <submittedName>
        <fullName evidence="2">Uncharacterized protein</fullName>
    </submittedName>
</protein>
<feature type="transmembrane region" description="Helical" evidence="1">
    <location>
        <begin position="192"/>
        <end position="212"/>
    </location>
</feature>
<comment type="caution">
    <text evidence="2">The sequence shown here is derived from an EMBL/GenBank/DDBJ whole genome shotgun (WGS) entry which is preliminary data.</text>
</comment>
<evidence type="ECO:0000313" key="2">
    <source>
        <dbReference type="EMBL" id="THF53430.1"/>
    </source>
</evidence>
<keyword evidence="1" id="KW-0812">Transmembrane</keyword>
<feature type="transmembrane region" description="Helical" evidence="1">
    <location>
        <begin position="93"/>
        <end position="111"/>
    </location>
</feature>
<proteinExistence type="predicted"/>
<accession>A0A4S4A4L9</accession>
<keyword evidence="3" id="KW-1185">Reference proteome</keyword>
<dbReference type="OrthoDB" id="1366120at2"/>
<organism evidence="2 3">
    <name type="scientific">Flavobacterium supellecticarium</name>
    <dbReference type="NCBI Taxonomy" id="2565924"/>
    <lineage>
        <taxon>Bacteria</taxon>
        <taxon>Pseudomonadati</taxon>
        <taxon>Bacteroidota</taxon>
        <taxon>Flavobacteriia</taxon>
        <taxon>Flavobacteriales</taxon>
        <taxon>Flavobacteriaceae</taxon>
        <taxon>Flavobacterium</taxon>
    </lineage>
</organism>
<feature type="transmembrane region" description="Helical" evidence="1">
    <location>
        <begin position="36"/>
        <end position="59"/>
    </location>
</feature>
<gene>
    <name evidence="2" type="ORF">E6C50_04290</name>
</gene>
<dbReference type="RefSeq" id="WP_136401953.1">
    <property type="nucleotide sequence ID" value="NZ_SSNZ01000001.1"/>
</dbReference>
<keyword evidence="1" id="KW-0472">Membrane</keyword>
<feature type="transmembrane region" description="Helical" evidence="1">
    <location>
        <begin position="152"/>
        <end position="177"/>
    </location>
</feature>